<feature type="domain" description="Malate synthase G alpha-beta insertion" evidence="2">
    <location>
        <begin position="159"/>
        <end position="233"/>
    </location>
</feature>
<evidence type="ECO:0000313" key="3">
    <source>
        <dbReference type="EMBL" id="KEZ78088.1"/>
    </source>
</evidence>
<accession>A0A084IN04</accession>
<dbReference type="GO" id="GO:0000287">
    <property type="term" value="F:magnesium ion binding"/>
    <property type="evidence" value="ECO:0007669"/>
    <property type="project" value="TreeGrafter"/>
</dbReference>
<keyword evidence="3" id="KW-0808">Transferase</keyword>
<dbReference type="InterPro" id="IPR048357">
    <property type="entry name" value="MSG_insertion"/>
</dbReference>
<dbReference type="AlphaFoldDB" id="A0A084IN04"/>
<dbReference type="SUPFAM" id="SSF51645">
    <property type="entry name" value="Malate synthase G"/>
    <property type="match status" value="1"/>
</dbReference>
<name>A0A084IN04_SALHC</name>
<dbReference type="GO" id="GO:0004474">
    <property type="term" value="F:malate synthase activity"/>
    <property type="evidence" value="ECO:0007669"/>
    <property type="project" value="UniProtKB-EC"/>
</dbReference>
<proteinExistence type="predicted"/>
<dbReference type="STRING" id="1304275.C41B8_05872"/>
<evidence type="ECO:0000259" key="2">
    <source>
        <dbReference type="Pfam" id="PF20658"/>
    </source>
</evidence>
<evidence type="ECO:0000313" key="4">
    <source>
        <dbReference type="Proteomes" id="UP000028302"/>
    </source>
</evidence>
<dbReference type="eggNOG" id="COG2225">
    <property type="taxonomic scope" value="Bacteria"/>
</dbReference>
<evidence type="ECO:0000259" key="1">
    <source>
        <dbReference type="Pfam" id="PF20656"/>
    </source>
</evidence>
<dbReference type="PANTHER" id="PTHR42739:SF1">
    <property type="entry name" value="MALATE SYNTHASE G"/>
    <property type="match status" value="1"/>
</dbReference>
<dbReference type="InterPro" id="IPR006253">
    <property type="entry name" value="Malate_synthG"/>
</dbReference>
<dbReference type="EC" id="2.3.3.9" evidence="3"/>
<feature type="non-terminal residue" evidence="3">
    <location>
        <position position="238"/>
    </location>
</feature>
<feature type="domain" description="Malate synthase N-terminal" evidence="1">
    <location>
        <begin position="23"/>
        <end position="72"/>
    </location>
</feature>
<gene>
    <name evidence="3" type="ORF">C41B8_05872</name>
</gene>
<protein>
    <submittedName>
        <fullName evidence="3">Malate synthase G</fullName>
        <ecNumber evidence="3">2.3.3.9</ecNumber>
    </submittedName>
</protein>
<dbReference type="InterPro" id="IPR011076">
    <property type="entry name" value="Malate_synth_sf"/>
</dbReference>
<reference evidence="3 4" key="1">
    <citation type="submission" date="2013-03" db="EMBL/GenBank/DDBJ databases">
        <title>Salinisphaera hydrothermalis C41B8 Genome Sequencing.</title>
        <authorList>
            <person name="Li C."/>
            <person name="Lai Q."/>
            <person name="Shao Z."/>
        </authorList>
    </citation>
    <scope>NUCLEOTIDE SEQUENCE [LARGE SCALE GENOMIC DNA]</scope>
    <source>
        <strain evidence="3 4">C41B8</strain>
    </source>
</reference>
<dbReference type="InterPro" id="IPR048356">
    <property type="entry name" value="MS_N"/>
</dbReference>
<dbReference type="Proteomes" id="UP000028302">
    <property type="component" value="Unassembled WGS sequence"/>
</dbReference>
<dbReference type="GO" id="GO:0005829">
    <property type="term" value="C:cytosol"/>
    <property type="evidence" value="ECO:0007669"/>
    <property type="project" value="TreeGrafter"/>
</dbReference>
<keyword evidence="4" id="KW-1185">Reference proteome</keyword>
<dbReference type="EMBL" id="APNK01000006">
    <property type="protein sequence ID" value="KEZ78088.1"/>
    <property type="molecule type" value="Genomic_DNA"/>
</dbReference>
<organism evidence="3 4">
    <name type="scientific">Salinisphaera hydrothermalis (strain C41B8)</name>
    <dbReference type="NCBI Taxonomy" id="1304275"/>
    <lineage>
        <taxon>Bacteria</taxon>
        <taxon>Pseudomonadati</taxon>
        <taxon>Pseudomonadota</taxon>
        <taxon>Gammaproteobacteria</taxon>
        <taxon>Salinisphaerales</taxon>
        <taxon>Salinisphaeraceae</taxon>
        <taxon>Salinisphaera</taxon>
    </lineage>
</organism>
<dbReference type="Pfam" id="PF20658">
    <property type="entry name" value="MSG_insertion"/>
    <property type="match status" value="1"/>
</dbReference>
<keyword evidence="3" id="KW-0012">Acyltransferase</keyword>
<dbReference type="PANTHER" id="PTHR42739">
    <property type="entry name" value="MALATE SYNTHASE G"/>
    <property type="match status" value="1"/>
</dbReference>
<sequence length="238" mass="26026">MTQRIERAGLQIGQPLYDLIERALPGTGIDSDMFWAELAALVEEFGPKNAALLKHRVDLQETLDKWHREHRGDAFDRDAYRQLLTELEYIVPDVDDFSVSTDHVDPEIATVPGPQLVVPITNARFALNAANARWGSLYDALYGADIIPETDGAEKGKSYNPKRGAKVVAHAAEFLDAHFPLDGGSHADAQAYRIDNGRLAVDIGSDHVGLADPRQFVGHQGTASAPSAVLLVHHALHI</sequence>
<dbReference type="GO" id="GO:0009436">
    <property type="term" value="P:glyoxylate catabolic process"/>
    <property type="evidence" value="ECO:0007669"/>
    <property type="project" value="TreeGrafter"/>
</dbReference>
<dbReference type="Pfam" id="PF20656">
    <property type="entry name" value="MS_N"/>
    <property type="match status" value="1"/>
</dbReference>
<comment type="caution">
    <text evidence="3">The sequence shown here is derived from an EMBL/GenBank/DDBJ whole genome shotgun (WGS) entry which is preliminary data.</text>
</comment>
<dbReference type="Gene3D" id="3.20.20.360">
    <property type="entry name" value="Malate synthase, domain 3"/>
    <property type="match status" value="1"/>
</dbReference>
<dbReference type="GO" id="GO:0006097">
    <property type="term" value="P:glyoxylate cycle"/>
    <property type="evidence" value="ECO:0007669"/>
    <property type="project" value="InterPro"/>
</dbReference>
<dbReference type="InterPro" id="IPR046363">
    <property type="entry name" value="MS_N_TIM-barrel_dom"/>
</dbReference>